<proteinExistence type="predicted"/>
<dbReference type="InterPro" id="IPR050093">
    <property type="entry name" value="ABC_SmlMolc_Importer"/>
</dbReference>
<dbReference type="GO" id="GO:0005524">
    <property type="term" value="F:ATP binding"/>
    <property type="evidence" value="ECO:0007669"/>
    <property type="project" value="UniProtKB-KW"/>
</dbReference>
<dbReference type="Proteomes" id="UP000285211">
    <property type="component" value="Unassembled WGS sequence"/>
</dbReference>
<evidence type="ECO:0000259" key="4">
    <source>
        <dbReference type="PROSITE" id="PS50893"/>
    </source>
</evidence>
<dbReference type="Gene3D" id="3.40.50.300">
    <property type="entry name" value="P-loop containing nucleotide triphosphate hydrolases"/>
    <property type="match status" value="1"/>
</dbReference>
<dbReference type="OrthoDB" id="9802264at2"/>
<evidence type="ECO:0000256" key="3">
    <source>
        <dbReference type="ARBA" id="ARBA00022840"/>
    </source>
</evidence>
<dbReference type="GO" id="GO:0016887">
    <property type="term" value="F:ATP hydrolysis activity"/>
    <property type="evidence" value="ECO:0007669"/>
    <property type="project" value="InterPro"/>
</dbReference>
<keyword evidence="2" id="KW-0547">Nucleotide-binding</keyword>
<gene>
    <name evidence="5" type="ORF">EOD40_03725</name>
</gene>
<dbReference type="AlphaFoldDB" id="A0A3S2XKN7"/>
<dbReference type="PANTHER" id="PTHR42781:SF4">
    <property type="entry name" value="SPERMIDINE_PUTRESCINE IMPORT ATP-BINDING PROTEIN POTA"/>
    <property type="match status" value="1"/>
</dbReference>
<dbReference type="RefSeq" id="WP_128193563.1">
    <property type="nucleotide sequence ID" value="NZ_SACJ01000002.1"/>
</dbReference>
<dbReference type="PROSITE" id="PS50893">
    <property type="entry name" value="ABC_TRANSPORTER_2"/>
    <property type="match status" value="1"/>
</dbReference>
<dbReference type="InterPro" id="IPR003593">
    <property type="entry name" value="AAA+_ATPase"/>
</dbReference>
<organism evidence="5 6">
    <name type="scientific">Flavobacterium sufflavum</name>
    <dbReference type="NCBI Taxonomy" id="1921138"/>
    <lineage>
        <taxon>Bacteria</taxon>
        <taxon>Pseudomonadati</taxon>
        <taxon>Bacteroidota</taxon>
        <taxon>Flavobacteriia</taxon>
        <taxon>Flavobacteriales</taxon>
        <taxon>Flavobacteriaceae</taxon>
        <taxon>Flavobacterium</taxon>
    </lineage>
</organism>
<evidence type="ECO:0000313" key="5">
    <source>
        <dbReference type="EMBL" id="RVT78356.1"/>
    </source>
</evidence>
<feature type="domain" description="ABC transporter" evidence="4">
    <location>
        <begin position="1"/>
        <end position="234"/>
    </location>
</feature>
<protein>
    <submittedName>
        <fullName evidence="5">ATP-binding cassette domain-containing protein</fullName>
    </submittedName>
</protein>
<dbReference type="InterPro" id="IPR017871">
    <property type="entry name" value="ABC_transporter-like_CS"/>
</dbReference>
<dbReference type="PANTHER" id="PTHR42781">
    <property type="entry name" value="SPERMIDINE/PUTRESCINE IMPORT ATP-BINDING PROTEIN POTA"/>
    <property type="match status" value="1"/>
</dbReference>
<evidence type="ECO:0000256" key="1">
    <source>
        <dbReference type="ARBA" id="ARBA00022448"/>
    </source>
</evidence>
<keyword evidence="3 5" id="KW-0067">ATP-binding</keyword>
<dbReference type="InterPro" id="IPR003439">
    <property type="entry name" value="ABC_transporter-like_ATP-bd"/>
</dbReference>
<dbReference type="PROSITE" id="PS00211">
    <property type="entry name" value="ABC_TRANSPORTER_1"/>
    <property type="match status" value="1"/>
</dbReference>
<comment type="caution">
    <text evidence="5">The sequence shown here is derived from an EMBL/GenBank/DDBJ whole genome shotgun (WGS) entry which is preliminary data.</text>
</comment>
<reference evidence="5 6" key="1">
    <citation type="submission" date="2019-01" db="EMBL/GenBank/DDBJ databases">
        <authorList>
            <person name="Chen W.-M."/>
        </authorList>
    </citation>
    <scope>NUCLEOTIDE SEQUENCE [LARGE SCALE GENOMIC DNA]</scope>
    <source>
        <strain evidence="5 6">BBQ-12</strain>
    </source>
</reference>
<dbReference type="EMBL" id="SACJ01000002">
    <property type="protein sequence ID" value="RVT78356.1"/>
    <property type="molecule type" value="Genomic_DNA"/>
</dbReference>
<accession>A0A3S2XKN7</accession>
<evidence type="ECO:0000313" key="6">
    <source>
        <dbReference type="Proteomes" id="UP000285211"/>
    </source>
</evidence>
<name>A0A3S2XKN7_9FLAO</name>
<dbReference type="Pfam" id="PF00005">
    <property type="entry name" value="ABC_tran"/>
    <property type="match status" value="1"/>
</dbReference>
<dbReference type="InterPro" id="IPR027417">
    <property type="entry name" value="P-loop_NTPase"/>
</dbReference>
<dbReference type="SUPFAM" id="SSF52540">
    <property type="entry name" value="P-loop containing nucleoside triphosphate hydrolases"/>
    <property type="match status" value="1"/>
</dbReference>
<keyword evidence="1" id="KW-0813">Transport</keyword>
<sequence length="292" mass="33073">MIVFKIQKKLQSASGEMLLNLDFEIKENEFVTLYGASGSGKTTTLRILSGLSEADKGIITIHNETWLDTDKKIQLPPQKRKIAYVFQDYALFPNMSVRENLSYALEKGQDKTIIEELLALMELEQLQHQKPAQLSGGQKQRVALARALVRKPDILLLDEPLSAVDHEMRLKLQDYIIQVHHKYKLTTILVSHDIAEIYKMSDKVIVLENGNISKQGTPEQVFSSRLVSGKFQFVGEILKIEKENFIYIVVVLIGNNVVKIIAMEEEIKDLNIGNKVLIASKAFNPIITKIDL</sequence>
<keyword evidence="6" id="KW-1185">Reference proteome</keyword>
<dbReference type="SMART" id="SM00382">
    <property type="entry name" value="AAA"/>
    <property type="match status" value="1"/>
</dbReference>
<evidence type="ECO:0000256" key="2">
    <source>
        <dbReference type="ARBA" id="ARBA00022741"/>
    </source>
</evidence>